<evidence type="ECO:0000313" key="1">
    <source>
        <dbReference type="EMBL" id="AYF99573.1"/>
    </source>
</evidence>
<gene>
    <name evidence="1" type="ORF">D7I47_11085</name>
</gene>
<organism evidence="1 2">
    <name type="scientific">Protaetiibacter intestinalis</name>
    <dbReference type="NCBI Taxonomy" id="2419774"/>
    <lineage>
        <taxon>Bacteria</taxon>
        <taxon>Bacillati</taxon>
        <taxon>Actinomycetota</taxon>
        <taxon>Actinomycetes</taxon>
        <taxon>Micrococcales</taxon>
        <taxon>Microbacteriaceae</taxon>
        <taxon>Protaetiibacter</taxon>
    </lineage>
</organism>
<dbReference type="AlphaFoldDB" id="A0A387BB58"/>
<dbReference type="InterPro" id="IPR006439">
    <property type="entry name" value="HAD-SF_hydro_IA"/>
</dbReference>
<keyword evidence="2" id="KW-1185">Reference proteome</keyword>
<reference evidence="2" key="1">
    <citation type="submission" date="2018-09" db="EMBL/GenBank/DDBJ databases">
        <title>Genome sequencing of strain 2DFWR-13.</title>
        <authorList>
            <person name="Heo J."/>
            <person name="Kim S.-J."/>
            <person name="Kwon S.-W."/>
        </authorList>
    </citation>
    <scope>NUCLEOTIDE SEQUENCE [LARGE SCALE GENOMIC DNA]</scope>
    <source>
        <strain evidence="2">2DFWR-13</strain>
    </source>
</reference>
<name>A0A387BB58_9MICO</name>
<dbReference type="Pfam" id="PF00702">
    <property type="entry name" value="Hydrolase"/>
    <property type="match status" value="1"/>
</dbReference>
<dbReference type="PANTHER" id="PTHR43611">
    <property type="entry name" value="ALPHA-D-GLUCOSE 1-PHOSPHATE PHOSPHATASE"/>
    <property type="match status" value="1"/>
</dbReference>
<dbReference type="InterPro" id="IPR023214">
    <property type="entry name" value="HAD_sf"/>
</dbReference>
<dbReference type="Proteomes" id="UP000278886">
    <property type="component" value="Chromosome"/>
</dbReference>
<dbReference type="InterPro" id="IPR036412">
    <property type="entry name" value="HAD-like_sf"/>
</dbReference>
<accession>A0A387BB58</accession>
<evidence type="ECO:0000313" key="2">
    <source>
        <dbReference type="Proteomes" id="UP000278886"/>
    </source>
</evidence>
<dbReference type="EMBL" id="CP032630">
    <property type="protein sequence ID" value="AYF99573.1"/>
    <property type="molecule type" value="Genomic_DNA"/>
</dbReference>
<dbReference type="OrthoDB" id="9797415at2"/>
<dbReference type="PANTHER" id="PTHR43611:SF3">
    <property type="entry name" value="FLAVIN MONONUCLEOTIDE HYDROLASE 1, CHLOROPLATIC"/>
    <property type="match status" value="1"/>
</dbReference>
<dbReference type="PRINTS" id="PR00413">
    <property type="entry name" value="HADHALOGNASE"/>
</dbReference>
<dbReference type="Gene3D" id="3.40.50.1000">
    <property type="entry name" value="HAD superfamily/HAD-like"/>
    <property type="match status" value="1"/>
</dbReference>
<dbReference type="SUPFAM" id="SSF56784">
    <property type="entry name" value="HAD-like"/>
    <property type="match status" value="1"/>
</dbReference>
<dbReference type="KEGG" id="lyd:D7I47_11085"/>
<proteinExistence type="predicted"/>
<dbReference type="NCBIfam" id="TIGR01509">
    <property type="entry name" value="HAD-SF-IA-v3"/>
    <property type="match status" value="1"/>
</dbReference>
<sequence>MSQSEHDRLALLGTASQTAEAFWPVYWRHRDALDKGELRVVEYWRAVADELGVSWDLPTVQRLWAIDFRSWISVEPGTVRVLQELHDGGTRIALLSNAGFDFGDAFRNAPFATLFERIFVSAELGMLKPDAEIYRHVTSELGIEPAQLVFIDNKAVNVEGATALGATGHVFTGVAELRGFLDSLAAEA</sequence>
<protein>
    <submittedName>
        <fullName evidence="1">HAD family phosphatase</fullName>
    </submittedName>
</protein>